<feature type="transmembrane region" description="Helical" evidence="14">
    <location>
        <begin position="187"/>
        <end position="206"/>
    </location>
</feature>
<dbReference type="Proteomes" id="UP000269539">
    <property type="component" value="Unassembled WGS sequence"/>
</dbReference>
<keyword evidence="8" id="KW-0965">Cell junction</keyword>
<evidence type="ECO:0000256" key="12">
    <source>
        <dbReference type="ARBA" id="ARBA00023242"/>
    </source>
</evidence>
<accession>A0A3M7CR86</accession>
<sequence>METIHADDTPLAAYLEGDGYLDRSFDDDDLEPDASPLLTNGHDGSPSPNFAPLNSHAPSKARRTRQSLVPQLEKDPTAPQSTLSRIHTTWSIALNSRLSRADNAKFIEHFRYVIVASQLLNEYLDHGSLPRSAETELGGDGVQDESGIPDVKTSLYGAFAVAACAFALVYLIHWARSGHSSFLSHGRVALALTVFALVAFVGYAYVRRQWLKFLRRNAVESITTLTSNWQAFEVSSSSALGFIQEVELVSKGFRLSTPLPPASRVEGQGASRRCGRLRKALHRAFVDVIPACIEACKVLEGLIDEDDLAKYFEVYDISSQDAKEASGDNSLSVLEDDAESLKSLRVLSYRMGVLRRVTLCSLMSLEADGGKPDFYRWRVTIEAMQTISNILAPSARRLQQILNEMETISVPQTPIRNGHGASREKMRSQVRKISTLSSGIRGLQAKMQILREETNRSIEQQEDLTDLGPSLMAQYESIGTDLRELMQAWESGKTSLQSNITKQERRISMASSGLRSPVSSIGGLTAVDEDGTPDDALKALNGGSRSNRSSLATTPSDEEQVFEALAVPRQRSTLTREERIVKMQEERERQATLRAKRESNTNMLHTDDGRYFDFLGLSLELRDAIYDELLNDNNMLPTRDTALYFLAKGLVDTSLLLVSRSFHDELKKRAEKALHVTIQEYGRVLPDSYETEFPPLLLRVRSLTLQLWVGCHGGHPTDDSGECYELQVDLEILHELAESVVQSTPRLERLRVDLHRPDLEACDHAVCNHTLATRVESFFSVMEALELRVYRVPAEFYASNEPNQFSFYYVKPMYTNYEYREGPIAKWNHATKALEDVGGFHEKYDAAEDSDG</sequence>
<gene>
    <name evidence="16" type="ORF">D0864_13947</name>
</gene>
<dbReference type="AlphaFoldDB" id="A0A3M7CR86"/>
<dbReference type="VEuPathDB" id="FungiDB:BTJ68_08917"/>
<evidence type="ECO:0000313" key="16">
    <source>
        <dbReference type="EMBL" id="RMY54454.1"/>
    </source>
</evidence>
<dbReference type="GO" id="GO:0017022">
    <property type="term" value="F:myosin binding"/>
    <property type="evidence" value="ECO:0007669"/>
    <property type="project" value="InterPro"/>
</dbReference>
<keyword evidence="12" id="KW-0539">Nucleus</keyword>
<feature type="domain" description="Myosin-binding" evidence="15">
    <location>
        <begin position="164"/>
        <end position="447"/>
    </location>
</feature>
<reference evidence="16 17" key="1">
    <citation type="journal article" date="2018" name="BMC Genomics">
        <title>Genomic evidence for intraspecific hybridization in a clonal and extremely halotolerant yeast.</title>
        <authorList>
            <person name="Gostincar C."/>
            <person name="Stajich J.E."/>
            <person name="Zupancic J."/>
            <person name="Zalar P."/>
            <person name="Gunde-Cimerman N."/>
        </authorList>
    </citation>
    <scope>NUCLEOTIDE SEQUENCE [LARGE SCALE GENOMIC DNA]</scope>
    <source>
        <strain evidence="16 17">EXF-10513</strain>
    </source>
</reference>
<evidence type="ECO:0000256" key="8">
    <source>
        <dbReference type="ARBA" id="ARBA00022949"/>
    </source>
</evidence>
<feature type="transmembrane region" description="Helical" evidence="14">
    <location>
        <begin position="155"/>
        <end position="175"/>
    </location>
</feature>
<evidence type="ECO:0000256" key="10">
    <source>
        <dbReference type="ARBA" id="ARBA00023054"/>
    </source>
</evidence>
<comment type="subcellular location">
    <subcellularLocation>
        <location evidence="2">Cell junction</location>
        <location evidence="2">Adherens junction</location>
    </subcellularLocation>
    <subcellularLocation>
        <location evidence="3">Cell membrane</location>
        <topology evidence="3">Multi-pass membrane protein</topology>
    </subcellularLocation>
    <subcellularLocation>
        <location evidence="1">Nucleus</location>
    </subcellularLocation>
</comment>
<dbReference type="GO" id="GO:0005886">
    <property type="term" value="C:plasma membrane"/>
    <property type="evidence" value="ECO:0007669"/>
    <property type="project" value="UniProtKB-SubCell"/>
</dbReference>
<feature type="compositionally biased region" description="Polar residues" evidence="13">
    <location>
        <begin position="509"/>
        <end position="519"/>
    </location>
</feature>
<keyword evidence="7 14" id="KW-0812">Transmembrane</keyword>
<name>A0A3M7CR86_HORWE</name>
<proteinExistence type="inferred from homology"/>
<evidence type="ECO:0000256" key="4">
    <source>
        <dbReference type="ARBA" id="ARBA00007245"/>
    </source>
</evidence>
<evidence type="ECO:0000256" key="6">
    <source>
        <dbReference type="ARBA" id="ARBA00022475"/>
    </source>
</evidence>
<evidence type="ECO:0000256" key="13">
    <source>
        <dbReference type="SAM" id="MobiDB-lite"/>
    </source>
</evidence>
<keyword evidence="10" id="KW-0175">Coiled coil</keyword>
<evidence type="ECO:0000256" key="3">
    <source>
        <dbReference type="ARBA" id="ARBA00004651"/>
    </source>
</evidence>
<dbReference type="PANTHER" id="PTHR15989">
    <property type="entry name" value="VEZATIN"/>
    <property type="match status" value="1"/>
</dbReference>
<evidence type="ECO:0000259" key="15">
    <source>
        <dbReference type="Pfam" id="PF12632"/>
    </source>
</evidence>
<comment type="similarity">
    <text evidence="4">Belongs to the vezatin family.</text>
</comment>
<evidence type="ECO:0000256" key="9">
    <source>
        <dbReference type="ARBA" id="ARBA00022989"/>
    </source>
</evidence>
<dbReference type="InterPro" id="IPR026859">
    <property type="entry name" value="Myosin-bd"/>
</dbReference>
<feature type="compositionally biased region" description="Polar residues" evidence="13">
    <location>
        <begin position="543"/>
        <end position="555"/>
    </location>
</feature>
<evidence type="ECO:0000256" key="14">
    <source>
        <dbReference type="SAM" id="Phobius"/>
    </source>
</evidence>
<evidence type="ECO:0000313" key="17">
    <source>
        <dbReference type="Proteomes" id="UP000269539"/>
    </source>
</evidence>
<dbReference type="GO" id="GO:0005634">
    <property type="term" value="C:nucleus"/>
    <property type="evidence" value="ECO:0007669"/>
    <property type="project" value="UniProtKB-SubCell"/>
</dbReference>
<evidence type="ECO:0000256" key="1">
    <source>
        <dbReference type="ARBA" id="ARBA00004123"/>
    </source>
</evidence>
<feature type="region of interest" description="Disordered" evidence="13">
    <location>
        <begin position="509"/>
        <end position="558"/>
    </location>
</feature>
<dbReference type="EMBL" id="QWIO01002522">
    <property type="protein sequence ID" value="RMY54454.1"/>
    <property type="molecule type" value="Genomic_DNA"/>
</dbReference>
<keyword evidence="9 14" id="KW-1133">Transmembrane helix</keyword>
<keyword evidence="6" id="KW-1003">Cell membrane</keyword>
<organism evidence="16 17">
    <name type="scientific">Hortaea werneckii</name>
    <name type="common">Black yeast</name>
    <name type="synonym">Cladosporium werneckii</name>
    <dbReference type="NCBI Taxonomy" id="91943"/>
    <lineage>
        <taxon>Eukaryota</taxon>
        <taxon>Fungi</taxon>
        <taxon>Dikarya</taxon>
        <taxon>Ascomycota</taxon>
        <taxon>Pezizomycotina</taxon>
        <taxon>Dothideomycetes</taxon>
        <taxon>Dothideomycetidae</taxon>
        <taxon>Mycosphaerellales</taxon>
        <taxon>Teratosphaeriaceae</taxon>
        <taxon>Hortaea</taxon>
    </lineage>
</organism>
<dbReference type="InterPro" id="IPR026858">
    <property type="entry name" value="Vezatin"/>
</dbReference>
<keyword evidence="11 14" id="KW-0472">Membrane</keyword>
<dbReference type="GO" id="GO:0098609">
    <property type="term" value="P:cell-cell adhesion"/>
    <property type="evidence" value="ECO:0007669"/>
    <property type="project" value="InterPro"/>
</dbReference>
<evidence type="ECO:0000256" key="5">
    <source>
        <dbReference type="ARBA" id="ARBA00018125"/>
    </source>
</evidence>
<comment type="caution">
    <text evidence="16">The sequence shown here is derived from an EMBL/GenBank/DDBJ whole genome shotgun (WGS) entry which is preliminary data.</text>
</comment>
<evidence type="ECO:0000256" key="7">
    <source>
        <dbReference type="ARBA" id="ARBA00022692"/>
    </source>
</evidence>
<protein>
    <recommendedName>
        <fullName evidence="5">Vezatin</fullName>
    </recommendedName>
</protein>
<evidence type="ECO:0000256" key="11">
    <source>
        <dbReference type="ARBA" id="ARBA00023136"/>
    </source>
</evidence>
<feature type="region of interest" description="Disordered" evidence="13">
    <location>
        <begin position="23"/>
        <end position="82"/>
    </location>
</feature>
<dbReference type="Pfam" id="PF12632">
    <property type="entry name" value="Vezatin"/>
    <property type="match status" value="1"/>
</dbReference>
<dbReference type="PANTHER" id="PTHR15989:SF5">
    <property type="entry name" value="VEZATIN"/>
    <property type="match status" value="1"/>
</dbReference>
<evidence type="ECO:0000256" key="2">
    <source>
        <dbReference type="ARBA" id="ARBA00004536"/>
    </source>
</evidence>